<evidence type="ECO:0000256" key="5">
    <source>
        <dbReference type="ARBA" id="ARBA00022475"/>
    </source>
</evidence>
<keyword evidence="7 10" id="KW-0812">Transmembrane</keyword>
<dbReference type="NCBIfam" id="NF007767">
    <property type="entry name" value="PRK10452.1"/>
    <property type="match status" value="1"/>
</dbReference>
<evidence type="ECO:0000256" key="8">
    <source>
        <dbReference type="ARBA" id="ARBA00022989"/>
    </source>
</evidence>
<gene>
    <name evidence="10" type="primary">mdtJ</name>
    <name evidence="12" type="ORF">CJD50_04840</name>
</gene>
<accession>A0A2A2MIX9</accession>
<dbReference type="FunFam" id="1.10.3730.20:FF:000001">
    <property type="entry name" value="Quaternary ammonium compound resistance transporter SugE"/>
    <property type="match status" value="1"/>
</dbReference>
<dbReference type="Gene3D" id="1.10.3730.20">
    <property type="match status" value="1"/>
</dbReference>
<organism evidence="12 13">
    <name type="scientific">Hafnia paralvei</name>
    <dbReference type="NCBI Taxonomy" id="546367"/>
    <lineage>
        <taxon>Bacteria</taxon>
        <taxon>Pseudomonadati</taxon>
        <taxon>Pseudomonadota</taxon>
        <taxon>Gammaproteobacteria</taxon>
        <taxon>Enterobacterales</taxon>
        <taxon>Hafniaceae</taxon>
        <taxon>Hafnia</taxon>
    </lineage>
</organism>
<dbReference type="InterPro" id="IPR000390">
    <property type="entry name" value="Small_drug/metabolite_transptr"/>
</dbReference>
<dbReference type="GO" id="GO:0015297">
    <property type="term" value="F:antiporter activity"/>
    <property type="evidence" value="ECO:0007669"/>
    <property type="project" value="TreeGrafter"/>
</dbReference>
<dbReference type="InterPro" id="IPR045324">
    <property type="entry name" value="Small_multidrug_res"/>
</dbReference>
<dbReference type="RefSeq" id="WP_008813314.1">
    <property type="nucleotide sequence ID" value="NZ_CALECD010000091.1"/>
</dbReference>
<sequence length="143" mass="15155">MIYWIFLACAIAAEIIGTLSMKWASLSGGMTGNIVMLVMITISYIMLSFAVKRVALGVAYALWEGIGILFITLFSVLWFDESMSMMKLMGLATLIAGIALVKSGTVKTKKSPAKAGEQKSTVAAKTKPAQSKSNVTGGNHATA</sequence>
<dbReference type="GO" id="GO:0031460">
    <property type="term" value="P:glycine betaine transport"/>
    <property type="evidence" value="ECO:0007669"/>
    <property type="project" value="TreeGrafter"/>
</dbReference>
<comment type="subunit">
    <text evidence="2 10">Forms a complex with MdtI.</text>
</comment>
<evidence type="ECO:0000256" key="9">
    <source>
        <dbReference type="ARBA" id="ARBA00023136"/>
    </source>
</evidence>
<keyword evidence="5 10" id="KW-1003">Cell membrane</keyword>
<dbReference type="AlphaFoldDB" id="A0A2A2MIX9"/>
<dbReference type="PANTHER" id="PTHR30561:SF2">
    <property type="entry name" value="SPERMIDINE EXPORT PROTEIN MDTJ"/>
    <property type="match status" value="1"/>
</dbReference>
<dbReference type="KEGG" id="hpar:AL518_15930"/>
<dbReference type="InterPro" id="IPR037185">
    <property type="entry name" value="EmrE-like"/>
</dbReference>
<keyword evidence="6" id="KW-0997">Cell inner membrane</keyword>
<dbReference type="EMBL" id="NQMS01000001">
    <property type="protein sequence ID" value="PAV98789.1"/>
    <property type="molecule type" value="Genomic_DNA"/>
</dbReference>
<dbReference type="InterPro" id="IPR023740">
    <property type="entry name" value="Spermidine_export_MdtJ"/>
</dbReference>
<feature type="transmembrane region" description="Helical" evidence="10">
    <location>
        <begin position="54"/>
        <end position="79"/>
    </location>
</feature>
<evidence type="ECO:0000256" key="3">
    <source>
        <dbReference type="ARBA" id="ARBA00021112"/>
    </source>
</evidence>
<evidence type="ECO:0000256" key="2">
    <source>
        <dbReference type="ARBA" id="ARBA00011358"/>
    </source>
</evidence>
<evidence type="ECO:0000313" key="12">
    <source>
        <dbReference type="EMBL" id="PAV98789.1"/>
    </source>
</evidence>
<evidence type="ECO:0000256" key="6">
    <source>
        <dbReference type="ARBA" id="ARBA00022519"/>
    </source>
</evidence>
<comment type="similarity">
    <text evidence="10">Belongs to the drug/metabolite transporter (DMT) superfamily. Small multidrug resistance (SMR) (TC 2.A.7.1) family. MdtJ subfamily.</text>
</comment>
<dbReference type="SUPFAM" id="SSF103481">
    <property type="entry name" value="Multidrug resistance efflux transporter EmrE"/>
    <property type="match status" value="1"/>
</dbReference>
<feature type="transmembrane region" description="Helical" evidence="10">
    <location>
        <begin position="85"/>
        <end position="101"/>
    </location>
</feature>
<dbReference type="GO" id="GO:0015606">
    <property type="term" value="F:spermidine transmembrane transporter activity"/>
    <property type="evidence" value="ECO:0007669"/>
    <property type="project" value="UniProtKB-UniRule"/>
</dbReference>
<evidence type="ECO:0000313" key="13">
    <source>
        <dbReference type="Proteomes" id="UP000218796"/>
    </source>
</evidence>
<dbReference type="PANTHER" id="PTHR30561">
    <property type="entry name" value="SMR FAMILY PROTON-DEPENDENT DRUG EFFLUX TRANSPORTER SUGE"/>
    <property type="match status" value="1"/>
</dbReference>
<name>A0A2A2MIX9_9GAMM</name>
<dbReference type="HAMAP" id="MF_01598">
    <property type="entry name" value="MdtJ"/>
    <property type="match status" value="1"/>
</dbReference>
<keyword evidence="9 10" id="KW-0472">Membrane</keyword>
<keyword evidence="13" id="KW-1185">Reference proteome</keyword>
<dbReference type="GO" id="GO:0015220">
    <property type="term" value="F:choline transmembrane transporter activity"/>
    <property type="evidence" value="ECO:0007669"/>
    <property type="project" value="TreeGrafter"/>
</dbReference>
<feature type="transmembrane region" description="Helical" evidence="10">
    <location>
        <begin position="23"/>
        <end position="47"/>
    </location>
</feature>
<reference evidence="12 13" key="1">
    <citation type="submission" date="2017-08" db="EMBL/GenBank/DDBJ databases">
        <title>Draft Genome Sequence of Hafnia alvei CITHA-6 Isolated from Raw Bovine Milk.</title>
        <authorList>
            <person name="Culligan E.P."/>
            <person name="Mcsweeney A."/>
            <person name="O'Doherty C."/>
            <person name="Gleeson E."/>
            <person name="O'Riordan D."/>
            <person name="Sleator R.D."/>
        </authorList>
    </citation>
    <scope>NUCLEOTIDE SEQUENCE [LARGE SCALE GENOMIC DNA]</scope>
    <source>
        <strain evidence="12 13">CITHA-6</strain>
    </source>
</reference>
<dbReference type="GeneID" id="69638468"/>
<evidence type="ECO:0000256" key="7">
    <source>
        <dbReference type="ARBA" id="ARBA00022692"/>
    </source>
</evidence>
<dbReference type="Proteomes" id="UP000218796">
    <property type="component" value="Unassembled WGS sequence"/>
</dbReference>
<dbReference type="GO" id="GO:1990961">
    <property type="term" value="P:xenobiotic detoxification by transmembrane export across the plasma membrane"/>
    <property type="evidence" value="ECO:0007669"/>
    <property type="project" value="UniProtKB-ARBA"/>
</dbReference>
<comment type="function">
    <text evidence="10">Catalyzes the excretion of spermidine.</text>
</comment>
<protein>
    <recommendedName>
        <fullName evidence="3 10">Spermidine export protein MdtJ</fullName>
    </recommendedName>
</protein>
<dbReference type="GO" id="GO:0005886">
    <property type="term" value="C:plasma membrane"/>
    <property type="evidence" value="ECO:0007669"/>
    <property type="project" value="UniProtKB-SubCell"/>
</dbReference>
<dbReference type="GO" id="GO:0015199">
    <property type="term" value="F:amino-acid betaine transmembrane transporter activity"/>
    <property type="evidence" value="ECO:0007669"/>
    <property type="project" value="TreeGrafter"/>
</dbReference>
<comment type="subcellular location">
    <subcellularLocation>
        <location evidence="1">Cell inner membrane</location>
        <topology evidence="1">Multi-pass membrane protein</topology>
    </subcellularLocation>
    <subcellularLocation>
        <location evidence="10">Cell membrane</location>
        <topology evidence="10">Multi-pass membrane protein</topology>
    </subcellularLocation>
</comment>
<keyword evidence="4 10" id="KW-0813">Transport</keyword>
<proteinExistence type="inferred from homology"/>
<comment type="caution">
    <text evidence="12">The sequence shown here is derived from an EMBL/GenBank/DDBJ whole genome shotgun (WGS) entry which is preliminary data.</text>
</comment>
<feature type="compositionally biased region" description="Polar residues" evidence="11">
    <location>
        <begin position="118"/>
        <end position="143"/>
    </location>
</feature>
<evidence type="ECO:0000256" key="1">
    <source>
        <dbReference type="ARBA" id="ARBA00004429"/>
    </source>
</evidence>
<evidence type="ECO:0000256" key="4">
    <source>
        <dbReference type="ARBA" id="ARBA00022448"/>
    </source>
</evidence>
<evidence type="ECO:0000256" key="11">
    <source>
        <dbReference type="SAM" id="MobiDB-lite"/>
    </source>
</evidence>
<keyword evidence="8 10" id="KW-1133">Transmembrane helix</keyword>
<dbReference type="Pfam" id="PF00893">
    <property type="entry name" value="Multi_Drug_Res"/>
    <property type="match status" value="1"/>
</dbReference>
<evidence type="ECO:0000256" key="10">
    <source>
        <dbReference type="HAMAP-Rule" id="MF_01598"/>
    </source>
</evidence>
<comment type="caution">
    <text evidence="10">Lacks conserved residue(s) required for the propagation of feature annotation.</text>
</comment>
<dbReference type="OrthoDB" id="9808638at2"/>
<feature type="region of interest" description="Disordered" evidence="11">
    <location>
        <begin position="105"/>
        <end position="143"/>
    </location>
</feature>